<reference evidence="5" key="1">
    <citation type="submission" date="2012-12" db="EMBL/GenBank/DDBJ databases">
        <title>Identification and characterization of a phenylalanine ammonia-lyase gene family in Isatis indigotica Fort.</title>
        <authorList>
            <person name="Liu Q."/>
            <person name="Chen J."/>
            <person name="Zhou X."/>
            <person name="Di P."/>
            <person name="Xiao Y."/>
            <person name="Xuan H."/>
            <person name="Zhang L."/>
            <person name="Chen W."/>
        </authorList>
    </citation>
    <scope>NUCLEOTIDE SEQUENCE</scope>
    <source>
        <tissue evidence="5">Salivary gland</tissue>
    </source>
</reference>
<feature type="domain" description="Single" evidence="4">
    <location>
        <begin position="37"/>
        <end position="101"/>
    </location>
</feature>
<evidence type="ECO:0000256" key="3">
    <source>
        <dbReference type="SAM" id="SignalP"/>
    </source>
</evidence>
<organism evidence="5">
    <name type="scientific">Ixodes ricinus</name>
    <name type="common">Common tick</name>
    <name type="synonym">Acarus ricinus</name>
    <dbReference type="NCBI Taxonomy" id="34613"/>
    <lineage>
        <taxon>Eukaryota</taxon>
        <taxon>Metazoa</taxon>
        <taxon>Ecdysozoa</taxon>
        <taxon>Arthropoda</taxon>
        <taxon>Chelicerata</taxon>
        <taxon>Arachnida</taxon>
        <taxon>Acari</taxon>
        <taxon>Parasitiformes</taxon>
        <taxon>Ixodida</taxon>
        <taxon>Ixodoidea</taxon>
        <taxon>Ixodidae</taxon>
        <taxon>Ixodinae</taxon>
        <taxon>Ixodes</taxon>
    </lineage>
</organism>
<dbReference type="AlphaFoldDB" id="A0A0K8REH4"/>
<evidence type="ECO:0000256" key="2">
    <source>
        <dbReference type="ARBA" id="ARBA00022525"/>
    </source>
</evidence>
<evidence type="ECO:0000313" key="5">
    <source>
        <dbReference type="EMBL" id="JAA68879.1"/>
    </source>
</evidence>
<evidence type="ECO:0000256" key="1">
    <source>
        <dbReference type="ARBA" id="ARBA00004613"/>
    </source>
</evidence>
<dbReference type="Pfam" id="PF15430">
    <property type="entry name" value="SVWC"/>
    <property type="match status" value="1"/>
</dbReference>
<keyword evidence="3" id="KW-0732">Signal</keyword>
<comment type="subcellular location">
    <subcellularLocation>
        <location evidence="1">Secreted</location>
    </subcellularLocation>
</comment>
<keyword evidence="2" id="KW-0964">Secreted</keyword>
<name>A0A0K8REH4_IXORI</name>
<dbReference type="SMART" id="SM01318">
    <property type="entry name" value="SVWC"/>
    <property type="match status" value="1"/>
</dbReference>
<sequence>MKLPTALLLGLMVSTSILEISLAEPPTSDVKIVDGKCTYGNHSVADGEQLNLADPCQTWRCEVKEKRFSVLSCGYVFNPAIICELRRGSGVYPDCCDRVFCPGIIPL</sequence>
<feature type="chain" id="PRO_5005517741" evidence="3">
    <location>
        <begin position="24"/>
        <end position="107"/>
    </location>
</feature>
<dbReference type="InterPro" id="IPR029277">
    <property type="entry name" value="SVWC_dom"/>
</dbReference>
<dbReference type="GO" id="GO:0005576">
    <property type="term" value="C:extracellular region"/>
    <property type="evidence" value="ECO:0007669"/>
    <property type="project" value="UniProtKB-SubCell"/>
</dbReference>
<protein>
    <submittedName>
        <fullName evidence="5">Putative 8.9 kDa protein</fullName>
    </submittedName>
</protein>
<accession>A0A0K8REH4</accession>
<evidence type="ECO:0000259" key="4">
    <source>
        <dbReference type="SMART" id="SM01318"/>
    </source>
</evidence>
<proteinExistence type="evidence at transcript level"/>
<dbReference type="EMBL" id="GADI01004929">
    <property type="protein sequence ID" value="JAA68879.1"/>
    <property type="molecule type" value="mRNA"/>
</dbReference>
<feature type="signal peptide" evidence="3">
    <location>
        <begin position="1"/>
        <end position="23"/>
    </location>
</feature>